<feature type="chain" id="PRO_5040428186" description="DUF38 domain-containing protein" evidence="1">
    <location>
        <begin position="19"/>
        <end position="145"/>
    </location>
</feature>
<evidence type="ECO:0000313" key="3">
    <source>
        <dbReference type="Proteomes" id="UP001152747"/>
    </source>
</evidence>
<feature type="signal peptide" evidence="1">
    <location>
        <begin position="1"/>
        <end position="18"/>
    </location>
</feature>
<dbReference type="EMBL" id="CANHGI010000002">
    <property type="protein sequence ID" value="CAI5443422.1"/>
    <property type="molecule type" value="Genomic_DNA"/>
</dbReference>
<name>A0A9P1MXL1_9PELO</name>
<keyword evidence="3" id="KW-1185">Reference proteome</keyword>
<dbReference type="AlphaFoldDB" id="A0A9P1MXL1"/>
<dbReference type="Proteomes" id="UP001152747">
    <property type="component" value="Unassembled WGS sequence"/>
</dbReference>
<organism evidence="2 3">
    <name type="scientific">Caenorhabditis angaria</name>
    <dbReference type="NCBI Taxonomy" id="860376"/>
    <lineage>
        <taxon>Eukaryota</taxon>
        <taxon>Metazoa</taxon>
        <taxon>Ecdysozoa</taxon>
        <taxon>Nematoda</taxon>
        <taxon>Chromadorea</taxon>
        <taxon>Rhabditida</taxon>
        <taxon>Rhabditina</taxon>
        <taxon>Rhabditomorpha</taxon>
        <taxon>Rhabditoidea</taxon>
        <taxon>Rhabditidae</taxon>
        <taxon>Peloderinae</taxon>
        <taxon>Caenorhabditis</taxon>
    </lineage>
</organism>
<evidence type="ECO:0000256" key="1">
    <source>
        <dbReference type="SAM" id="SignalP"/>
    </source>
</evidence>
<comment type="caution">
    <text evidence="2">The sequence shown here is derived from an EMBL/GenBank/DDBJ whole genome shotgun (WGS) entry which is preliminary data.</text>
</comment>
<sequence length="145" mass="17360">MRLFLAVLFLVFLQLVYSLTPQQQAARDFVISLYKHYSFRDSDIIHPDFQIVKNNVVTQTYEQAVKIIENRTDDETKKMTDLFKQHLAYSNAEWEQALNQYNIIKFNDDGLEIKHYKNNKLDFVFFLKKDSNIEGGYKFLRLDEY</sequence>
<keyword evidence="1" id="KW-0732">Signal</keyword>
<accession>A0A9P1MXL1</accession>
<evidence type="ECO:0000313" key="2">
    <source>
        <dbReference type="EMBL" id="CAI5443422.1"/>
    </source>
</evidence>
<reference evidence="2" key="1">
    <citation type="submission" date="2022-11" db="EMBL/GenBank/DDBJ databases">
        <authorList>
            <person name="Kikuchi T."/>
        </authorList>
    </citation>
    <scope>NUCLEOTIDE SEQUENCE</scope>
    <source>
        <strain evidence="2">PS1010</strain>
    </source>
</reference>
<gene>
    <name evidence="2" type="ORF">CAMP_LOCUS6059</name>
</gene>
<proteinExistence type="predicted"/>
<evidence type="ECO:0008006" key="4">
    <source>
        <dbReference type="Google" id="ProtNLM"/>
    </source>
</evidence>
<protein>
    <recommendedName>
        <fullName evidence="4">DUF38 domain-containing protein</fullName>
    </recommendedName>
</protein>